<protein>
    <submittedName>
        <fullName evidence="2">Uncharacterized protein</fullName>
    </submittedName>
</protein>
<proteinExistence type="predicted"/>
<evidence type="ECO:0000313" key="3">
    <source>
        <dbReference type="Proteomes" id="UP000008021"/>
    </source>
</evidence>
<dbReference type="Gramene" id="OMERI03G20660.1">
    <property type="protein sequence ID" value="OMERI03G20660.1"/>
    <property type="gene ID" value="OMERI03G20660"/>
</dbReference>
<reference evidence="2" key="1">
    <citation type="submission" date="2015-04" db="UniProtKB">
        <authorList>
            <consortium name="EnsemblPlants"/>
        </authorList>
    </citation>
    <scope>IDENTIFICATION</scope>
</reference>
<dbReference type="EnsemblPlants" id="OMERI03G20660.1">
    <property type="protein sequence ID" value="OMERI03G20660.1"/>
    <property type="gene ID" value="OMERI03G20660"/>
</dbReference>
<dbReference type="Proteomes" id="UP000008021">
    <property type="component" value="Chromosome 3"/>
</dbReference>
<dbReference type="HOGENOM" id="CLU_188672_0_0_1"/>
<reference evidence="2" key="2">
    <citation type="submission" date="2018-05" db="EMBL/GenBank/DDBJ databases">
        <title>OmerRS3 (Oryza meridionalis Reference Sequence Version 3).</title>
        <authorList>
            <person name="Zhang J."/>
            <person name="Kudrna D."/>
            <person name="Lee S."/>
            <person name="Talag J."/>
            <person name="Welchert J."/>
            <person name="Wing R.A."/>
        </authorList>
    </citation>
    <scope>NUCLEOTIDE SEQUENCE [LARGE SCALE GENOMIC DNA]</scope>
    <source>
        <strain evidence="2">cv. OR44</strain>
    </source>
</reference>
<feature type="compositionally biased region" description="Low complexity" evidence="1">
    <location>
        <begin position="20"/>
        <end position="31"/>
    </location>
</feature>
<feature type="region of interest" description="Disordered" evidence="1">
    <location>
        <begin position="1"/>
        <end position="31"/>
    </location>
</feature>
<organism evidence="2">
    <name type="scientific">Oryza meridionalis</name>
    <dbReference type="NCBI Taxonomy" id="40149"/>
    <lineage>
        <taxon>Eukaryota</taxon>
        <taxon>Viridiplantae</taxon>
        <taxon>Streptophyta</taxon>
        <taxon>Embryophyta</taxon>
        <taxon>Tracheophyta</taxon>
        <taxon>Spermatophyta</taxon>
        <taxon>Magnoliopsida</taxon>
        <taxon>Liliopsida</taxon>
        <taxon>Poales</taxon>
        <taxon>Poaceae</taxon>
        <taxon>BOP clade</taxon>
        <taxon>Oryzoideae</taxon>
        <taxon>Oryzeae</taxon>
        <taxon>Oryzinae</taxon>
        <taxon>Oryza</taxon>
    </lineage>
</organism>
<evidence type="ECO:0000256" key="1">
    <source>
        <dbReference type="SAM" id="MobiDB-lite"/>
    </source>
</evidence>
<dbReference type="AlphaFoldDB" id="A0A0E0D2M8"/>
<sequence>MGRRLLPRIFNRTPPPDPPTTSATTTFRSTPAGAAAVTTSPFAALHRLPGCRLDLQHVIPPHHQERKEIPALFSYGCLVLLSFGSKSVQV</sequence>
<accession>A0A0E0D2M8</accession>
<name>A0A0E0D2M8_9ORYZ</name>
<evidence type="ECO:0000313" key="2">
    <source>
        <dbReference type="EnsemblPlants" id="OMERI03G20660.1"/>
    </source>
</evidence>
<keyword evidence="3" id="KW-1185">Reference proteome</keyword>